<protein>
    <submittedName>
        <fullName evidence="2">Uncharacterized protein</fullName>
    </submittedName>
</protein>
<feature type="transmembrane region" description="Helical" evidence="1">
    <location>
        <begin position="12"/>
        <end position="30"/>
    </location>
</feature>
<evidence type="ECO:0000256" key="1">
    <source>
        <dbReference type="SAM" id="Phobius"/>
    </source>
</evidence>
<evidence type="ECO:0000313" key="2">
    <source>
        <dbReference type="EMBL" id="PKY07002.1"/>
    </source>
</evidence>
<reference evidence="2" key="1">
    <citation type="submission" date="2016-12" db="EMBL/GenBank/DDBJ databases">
        <title>The genomes of Aspergillus section Nigri reveals drivers in fungal speciation.</title>
        <authorList>
            <consortium name="DOE Joint Genome Institute"/>
            <person name="Vesth T.C."/>
            <person name="Nybo J."/>
            <person name="Theobald S."/>
            <person name="Brandl J."/>
            <person name="Frisvad J.C."/>
            <person name="Nielsen K.F."/>
            <person name="Lyhne E.K."/>
            <person name="Kogle M.E."/>
            <person name="Kuo A."/>
            <person name="Riley R."/>
            <person name="Clum A."/>
            <person name="Nolan M."/>
            <person name="Lipzen A."/>
            <person name="Salamov A."/>
            <person name="Henrissat B."/>
            <person name="Wiebenga A."/>
            <person name="De vries R.P."/>
            <person name="Grigoriev I.V."/>
            <person name="Mortensen U.H."/>
            <person name="Andersen M.R."/>
            <person name="Baker S.E."/>
        </authorList>
    </citation>
    <scope>NUCLEOTIDE SEQUENCE</scope>
    <source>
        <strain evidence="2">IBT 28561</strain>
    </source>
</reference>
<keyword evidence="1" id="KW-0812">Transmembrane</keyword>
<dbReference type="Proteomes" id="UP000234254">
    <property type="component" value="Unassembled WGS sequence"/>
</dbReference>
<keyword evidence="1" id="KW-0472">Membrane</keyword>
<evidence type="ECO:0000313" key="3">
    <source>
        <dbReference type="Proteomes" id="UP000234254"/>
    </source>
</evidence>
<keyword evidence="3" id="KW-1185">Reference proteome</keyword>
<dbReference type="VEuPathDB" id="FungiDB:P168DRAFT_85591"/>
<dbReference type="RefSeq" id="XP_024695596.1">
    <property type="nucleotide sequence ID" value="XM_024842180.1"/>
</dbReference>
<proteinExistence type="predicted"/>
<dbReference type="EMBL" id="MSFM01000002">
    <property type="protein sequence ID" value="PKY07002.1"/>
    <property type="molecule type" value="Genomic_DNA"/>
</dbReference>
<gene>
    <name evidence="2" type="ORF">P168DRAFT_85591</name>
</gene>
<dbReference type="GeneID" id="36549709"/>
<sequence length="62" mass="7229">MNKLVHVIVRKMFYFLCSPIYGEILGFSLLTRYVCMRMLSAVDSTPRVGINIQILMEYIPKD</sequence>
<keyword evidence="1" id="KW-1133">Transmembrane helix</keyword>
<name>A0A2I1DAV9_ASPC2</name>
<organism evidence="2 3">
    <name type="scientific">Aspergillus campestris (strain IBT 28561)</name>
    <dbReference type="NCBI Taxonomy" id="1392248"/>
    <lineage>
        <taxon>Eukaryota</taxon>
        <taxon>Fungi</taxon>
        <taxon>Dikarya</taxon>
        <taxon>Ascomycota</taxon>
        <taxon>Pezizomycotina</taxon>
        <taxon>Eurotiomycetes</taxon>
        <taxon>Eurotiomycetidae</taxon>
        <taxon>Eurotiales</taxon>
        <taxon>Aspergillaceae</taxon>
        <taxon>Aspergillus</taxon>
        <taxon>Aspergillus subgen. Circumdati</taxon>
    </lineage>
</organism>
<accession>A0A2I1DAV9</accession>
<comment type="caution">
    <text evidence="2">The sequence shown here is derived from an EMBL/GenBank/DDBJ whole genome shotgun (WGS) entry which is preliminary data.</text>
</comment>
<dbReference type="AlphaFoldDB" id="A0A2I1DAV9"/>